<feature type="transmembrane region" description="Helical" evidence="1">
    <location>
        <begin position="118"/>
        <end position="142"/>
    </location>
</feature>
<accession>A0A897MQQ5</accession>
<feature type="transmembrane region" description="Helical" evidence="1">
    <location>
        <begin position="81"/>
        <end position="98"/>
    </location>
</feature>
<gene>
    <name evidence="2" type="ORF">AArcS_1540</name>
</gene>
<evidence type="ECO:0000313" key="3">
    <source>
        <dbReference type="Proteomes" id="UP000663586"/>
    </source>
</evidence>
<feature type="transmembrane region" description="Helical" evidence="1">
    <location>
        <begin position="51"/>
        <end position="69"/>
    </location>
</feature>
<dbReference type="RefSeq" id="WP_238479895.1">
    <property type="nucleotide sequence ID" value="NZ_CP064786.1"/>
</dbReference>
<keyword evidence="1" id="KW-0812">Transmembrane</keyword>
<protein>
    <submittedName>
        <fullName evidence="2">Uncharacterized membrane protein YozB, DUF420 family</fullName>
    </submittedName>
</protein>
<keyword evidence="3" id="KW-1185">Reference proteome</keyword>
<feature type="transmembrane region" description="Helical" evidence="1">
    <location>
        <begin position="12"/>
        <end position="31"/>
    </location>
</feature>
<dbReference type="EMBL" id="CP064786">
    <property type="protein sequence ID" value="QSG02752.1"/>
    <property type="molecule type" value="Genomic_DNA"/>
</dbReference>
<dbReference type="InterPro" id="IPR007352">
    <property type="entry name" value="DUF420"/>
</dbReference>
<keyword evidence="1" id="KW-1133">Transmembrane helix</keyword>
<proteinExistence type="predicted"/>
<dbReference type="PANTHER" id="PTHR37692:SF1">
    <property type="entry name" value="DUF420 DOMAIN-CONTAINING PROTEIN"/>
    <property type="match status" value="1"/>
</dbReference>
<dbReference type="Proteomes" id="UP000663586">
    <property type="component" value="Chromosome"/>
</dbReference>
<dbReference type="PANTHER" id="PTHR37692">
    <property type="entry name" value="HYPOTHETICAL MEMBRANE SPANNING PROTEIN"/>
    <property type="match status" value="1"/>
</dbReference>
<evidence type="ECO:0000256" key="1">
    <source>
        <dbReference type="SAM" id="Phobius"/>
    </source>
</evidence>
<feature type="transmembrane region" description="Helical" evidence="1">
    <location>
        <begin position="163"/>
        <end position="185"/>
    </location>
</feature>
<dbReference type="Pfam" id="PF04238">
    <property type="entry name" value="DUF420"/>
    <property type="match status" value="1"/>
</dbReference>
<dbReference type="GeneID" id="70684924"/>
<evidence type="ECO:0000313" key="2">
    <source>
        <dbReference type="EMBL" id="QSG02752.1"/>
    </source>
</evidence>
<sequence length="186" mass="20286">MQAQVREHVPAVTAVLTIVSLILVFGAALQAFPQESIPTAPQWVLDAIPHLNAAVSAVAIVTILAGVRAIRGGEIERHRRLMVASFVLFAGFLVMYLYRVALLGPSSFPGPETIELYVYLPILAVHILLAVLSLPFVYYALLLAATRSIHELPKTNHARVGRIAATLWTISFAGGIVIYLMLYVLF</sequence>
<name>A0A897MQQ5_9EURY</name>
<dbReference type="KEGG" id="hara:AArcS_1540"/>
<reference evidence="2" key="1">
    <citation type="submission" date="2020-11" db="EMBL/GenBank/DDBJ databases">
        <title>Carbohydrate-dependent, anaerobic sulfur respiration: A novel catabolism in halophilic archaea.</title>
        <authorList>
            <person name="Sorokin D.Y."/>
            <person name="Messina E."/>
            <person name="Smedile F."/>
            <person name="La Cono V."/>
            <person name="Hallsworth J.E."/>
            <person name="Yakimov M.M."/>
        </authorList>
    </citation>
    <scope>NUCLEOTIDE SEQUENCE</scope>
    <source>
        <strain evidence="2">AArc-S</strain>
    </source>
</reference>
<organism evidence="2 3">
    <name type="scientific">Natranaeroarchaeum sulfidigenes</name>
    <dbReference type="NCBI Taxonomy" id="2784880"/>
    <lineage>
        <taxon>Archaea</taxon>
        <taxon>Methanobacteriati</taxon>
        <taxon>Methanobacteriota</taxon>
        <taxon>Stenosarchaea group</taxon>
        <taxon>Halobacteria</taxon>
        <taxon>Halobacteriales</taxon>
        <taxon>Natronoarchaeaceae</taxon>
        <taxon>Natranaeroarchaeum</taxon>
    </lineage>
</organism>
<keyword evidence="1" id="KW-0472">Membrane</keyword>
<dbReference type="AlphaFoldDB" id="A0A897MQQ5"/>